<proteinExistence type="predicted"/>
<organism evidence="1 2">
    <name type="scientific">Heliocybe sulcata</name>
    <dbReference type="NCBI Taxonomy" id="5364"/>
    <lineage>
        <taxon>Eukaryota</taxon>
        <taxon>Fungi</taxon>
        <taxon>Dikarya</taxon>
        <taxon>Basidiomycota</taxon>
        <taxon>Agaricomycotina</taxon>
        <taxon>Agaricomycetes</taxon>
        <taxon>Gloeophyllales</taxon>
        <taxon>Gloeophyllaceae</taxon>
        <taxon>Heliocybe</taxon>
    </lineage>
</organism>
<gene>
    <name evidence="1" type="ORF">OE88DRAFT_1529810</name>
</gene>
<accession>A0A5C3N587</accession>
<keyword evidence="2" id="KW-1185">Reference proteome</keyword>
<dbReference type="Proteomes" id="UP000305948">
    <property type="component" value="Unassembled WGS sequence"/>
</dbReference>
<name>A0A5C3N587_9AGAM</name>
<dbReference type="AlphaFoldDB" id="A0A5C3N587"/>
<evidence type="ECO:0000313" key="1">
    <source>
        <dbReference type="EMBL" id="TFK51308.1"/>
    </source>
</evidence>
<evidence type="ECO:0000313" key="2">
    <source>
        <dbReference type="Proteomes" id="UP000305948"/>
    </source>
</evidence>
<protein>
    <submittedName>
        <fullName evidence="1">Uncharacterized protein</fullName>
    </submittedName>
</protein>
<sequence length="156" mass="16988">MCDGWRGANHPRCERKLSALHELVVGADEVLNGLLVYELHRIVNRGDDGGEREGGCVRVKRRRGLTVVSVGERVETDTSQKARFTQYQIIVGAREVGNLLHEKLVFVQDVSIEGSCCVGDRGQGGIDSSDVPSVRELLDGAEVVLRTQGPLGPIEV</sequence>
<dbReference type="EMBL" id="ML213511">
    <property type="protein sequence ID" value="TFK51308.1"/>
    <property type="molecule type" value="Genomic_DNA"/>
</dbReference>
<reference evidence="1 2" key="1">
    <citation type="journal article" date="2019" name="Nat. Ecol. Evol.">
        <title>Megaphylogeny resolves global patterns of mushroom evolution.</title>
        <authorList>
            <person name="Varga T."/>
            <person name="Krizsan K."/>
            <person name="Foldi C."/>
            <person name="Dima B."/>
            <person name="Sanchez-Garcia M."/>
            <person name="Sanchez-Ramirez S."/>
            <person name="Szollosi G.J."/>
            <person name="Szarkandi J.G."/>
            <person name="Papp V."/>
            <person name="Albert L."/>
            <person name="Andreopoulos W."/>
            <person name="Angelini C."/>
            <person name="Antonin V."/>
            <person name="Barry K.W."/>
            <person name="Bougher N.L."/>
            <person name="Buchanan P."/>
            <person name="Buyck B."/>
            <person name="Bense V."/>
            <person name="Catcheside P."/>
            <person name="Chovatia M."/>
            <person name="Cooper J."/>
            <person name="Damon W."/>
            <person name="Desjardin D."/>
            <person name="Finy P."/>
            <person name="Geml J."/>
            <person name="Haridas S."/>
            <person name="Hughes K."/>
            <person name="Justo A."/>
            <person name="Karasinski D."/>
            <person name="Kautmanova I."/>
            <person name="Kiss B."/>
            <person name="Kocsube S."/>
            <person name="Kotiranta H."/>
            <person name="LaButti K.M."/>
            <person name="Lechner B.E."/>
            <person name="Liimatainen K."/>
            <person name="Lipzen A."/>
            <person name="Lukacs Z."/>
            <person name="Mihaltcheva S."/>
            <person name="Morgado L.N."/>
            <person name="Niskanen T."/>
            <person name="Noordeloos M.E."/>
            <person name="Ohm R.A."/>
            <person name="Ortiz-Santana B."/>
            <person name="Ovrebo C."/>
            <person name="Racz N."/>
            <person name="Riley R."/>
            <person name="Savchenko A."/>
            <person name="Shiryaev A."/>
            <person name="Soop K."/>
            <person name="Spirin V."/>
            <person name="Szebenyi C."/>
            <person name="Tomsovsky M."/>
            <person name="Tulloss R.E."/>
            <person name="Uehling J."/>
            <person name="Grigoriev I.V."/>
            <person name="Vagvolgyi C."/>
            <person name="Papp T."/>
            <person name="Martin F.M."/>
            <person name="Miettinen O."/>
            <person name="Hibbett D.S."/>
            <person name="Nagy L.G."/>
        </authorList>
    </citation>
    <scope>NUCLEOTIDE SEQUENCE [LARGE SCALE GENOMIC DNA]</scope>
    <source>
        <strain evidence="1 2">OMC1185</strain>
    </source>
</reference>